<feature type="signal peptide" evidence="10">
    <location>
        <begin position="1"/>
        <end position="28"/>
    </location>
</feature>
<dbReference type="EC" id="3.1.1.11" evidence="3 10"/>
<feature type="chain" id="PRO_5035337250" description="Pectinesterase" evidence="10">
    <location>
        <begin position="29"/>
        <end position="412"/>
    </location>
</feature>
<dbReference type="InterPro" id="IPR012334">
    <property type="entry name" value="Pectin_lyas_fold"/>
</dbReference>
<proteinExistence type="inferred from homology"/>
<dbReference type="FunFam" id="2.160.20.10:FF:000013">
    <property type="entry name" value="Pectinesterase"/>
    <property type="match status" value="1"/>
</dbReference>
<evidence type="ECO:0000256" key="6">
    <source>
        <dbReference type="ARBA" id="ARBA00023180"/>
    </source>
</evidence>
<reference evidence="13" key="1">
    <citation type="journal article" date="2012" name="Nature">
        <title>A physical, genetic and functional sequence assembly of the barley genome.</title>
        <authorList>
            <consortium name="The International Barley Genome Sequencing Consortium"/>
            <person name="Mayer K.F."/>
            <person name="Waugh R."/>
            <person name="Brown J.W."/>
            <person name="Schulman A."/>
            <person name="Langridge P."/>
            <person name="Platzer M."/>
            <person name="Fincher G.B."/>
            <person name="Muehlbauer G.J."/>
            <person name="Sato K."/>
            <person name="Close T.J."/>
            <person name="Wise R.P."/>
            <person name="Stein N."/>
        </authorList>
    </citation>
    <scope>NUCLEOTIDE SEQUENCE [LARGE SCALE GENOMIC DNA]</scope>
    <source>
        <strain evidence="13">cv. Morex</strain>
    </source>
</reference>
<evidence type="ECO:0000313" key="12">
    <source>
        <dbReference type="EnsemblPlants" id="HORVU.MOREX.r3.5HG0443190.1"/>
    </source>
</evidence>
<protein>
    <recommendedName>
        <fullName evidence="3 10">Pectinesterase</fullName>
        <ecNumber evidence="3 10">3.1.1.11</ecNumber>
    </recommendedName>
</protein>
<evidence type="ECO:0000256" key="1">
    <source>
        <dbReference type="ARBA" id="ARBA00005184"/>
    </source>
</evidence>
<dbReference type="Gene3D" id="2.160.20.10">
    <property type="entry name" value="Single-stranded right-handed beta-helix, Pectin lyase-like"/>
    <property type="match status" value="1"/>
</dbReference>
<feature type="domain" description="Pectinesterase catalytic" evidence="11">
    <location>
        <begin position="103"/>
        <end position="401"/>
    </location>
</feature>
<evidence type="ECO:0000313" key="13">
    <source>
        <dbReference type="Proteomes" id="UP000011116"/>
    </source>
</evidence>
<evidence type="ECO:0000256" key="4">
    <source>
        <dbReference type="ARBA" id="ARBA00022801"/>
    </source>
</evidence>
<evidence type="ECO:0000259" key="11">
    <source>
        <dbReference type="Pfam" id="PF01095"/>
    </source>
</evidence>
<evidence type="ECO:0000256" key="7">
    <source>
        <dbReference type="ARBA" id="ARBA00047928"/>
    </source>
</evidence>
<name>A0A8I6Y873_HORVV</name>
<comment type="function">
    <text evidence="8">Acts in the modification of cell walls via demethylesterification of cell wall pectin.</text>
</comment>
<dbReference type="PANTHER" id="PTHR31321">
    <property type="entry name" value="ACYL-COA THIOESTER HYDROLASE YBHC-RELATED"/>
    <property type="match status" value="1"/>
</dbReference>
<evidence type="ECO:0000256" key="8">
    <source>
        <dbReference type="ARBA" id="ARBA00057335"/>
    </source>
</evidence>
<dbReference type="EnsemblPlants" id="HORVU.MOREX.r3.5HG0443190.1">
    <property type="protein sequence ID" value="HORVU.MOREX.r3.5HG0443190.1"/>
    <property type="gene ID" value="HORVU.MOREX.r3.5HG0443190"/>
</dbReference>
<accession>A0A8I6Y873</accession>
<evidence type="ECO:0000256" key="9">
    <source>
        <dbReference type="PROSITE-ProRule" id="PRU10040"/>
    </source>
</evidence>
<comment type="pathway">
    <text evidence="1 10">Glycan metabolism; pectin degradation; 2-dehydro-3-deoxy-D-gluconate from pectin: step 1/5.</text>
</comment>
<reference evidence="12" key="2">
    <citation type="submission" date="2020-10" db="EMBL/GenBank/DDBJ databases">
        <authorList>
            <person name="Scholz U."/>
            <person name="Mascher M."/>
            <person name="Fiebig A."/>
        </authorList>
    </citation>
    <scope>NUCLEOTIDE SEQUENCE [LARGE SCALE GENOMIC DNA]</scope>
    <source>
        <strain evidence="12">cv. Morex</strain>
    </source>
</reference>
<dbReference type="GO" id="GO:0030599">
    <property type="term" value="F:pectinesterase activity"/>
    <property type="evidence" value="ECO:0000318"/>
    <property type="project" value="GO_Central"/>
</dbReference>
<dbReference type="GO" id="GO:0045490">
    <property type="term" value="P:pectin catabolic process"/>
    <property type="evidence" value="ECO:0000318"/>
    <property type="project" value="GO_Central"/>
</dbReference>
<dbReference type="Gramene" id="HORVU.MOREX.r3.5HG0443190.1">
    <property type="protein sequence ID" value="HORVU.MOREX.r3.5HG0443190.1"/>
    <property type="gene ID" value="HORVU.MOREX.r3.5HG0443190"/>
</dbReference>
<dbReference type="PANTHER" id="PTHR31321:SF81">
    <property type="entry name" value="PECTINESTERASE"/>
    <property type="match status" value="1"/>
</dbReference>
<dbReference type="Gramene" id="HORVU.MOREX.r2.5HG0367010.1">
    <property type="protein sequence ID" value="HORVU.MOREX.r2.5HG0367010.1"/>
    <property type="gene ID" value="HORVU.MOREX.r2.5HG0367010"/>
</dbReference>
<dbReference type="Pfam" id="PF01095">
    <property type="entry name" value="Pectinesterase"/>
    <property type="match status" value="1"/>
</dbReference>
<keyword evidence="5 10" id="KW-0063">Aspartyl esterase</keyword>
<evidence type="ECO:0000256" key="5">
    <source>
        <dbReference type="ARBA" id="ARBA00023085"/>
    </source>
</evidence>
<comment type="similarity">
    <text evidence="2">Belongs to the pectinesterase family.</text>
</comment>
<reference evidence="12" key="3">
    <citation type="submission" date="2022-01" db="UniProtKB">
        <authorList>
            <consortium name="EnsemblPlants"/>
        </authorList>
    </citation>
    <scope>IDENTIFICATION</scope>
    <source>
        <strain evidence="12">subsp. vulgare</strain>
    </source>
</reference>
<evidence type="ECO:0000256" key="3">
    <source>
        <dbReference type="ARBA" id="ARBA00013229"/>
    </source>
</evidence>
<dbReference type="InterPro" id="IPR011050">
    <property type="entry name" value="Pectin_lyase_fold/virulence"/>
</dbReference>
<dbReference type="Proteomes" id="UP000011116">
    <property type="component" value="Chromosome 5H"/>
</dbReference>
<keyword evidence="13" id="KW-1185">Reference proteome</keyword>
<dbReference type="SUPFAM" id="SSF51126">
    <property type="entry name" value="Pectin lyase-like"/>
    <property type="match status" value="1"/>
</dbReference>
<evidence type="ECO:0000256" key="2">
    <source>
        <dbReference type="ARBA" id="ARBA00008891"/>
    </source>
</evidence>
<keyword evidence="6" id="KW-0325">Glycoprotein</keyword>
<dbReference type="SMR" id="A0A8I6Y873"/>
<keyword evidence="10" id="KW-0732">Signal</keyword>
<dbReference type="InterPro" id="IPR033131">
    <property type="entry name" value="Pectinesterase_Asp_AS"/>
</dbReference>
<keyword evidence="4 10" id="KW-0378">Hydrolase</keyword>
<evidence type="ECO:0000256" key="10">
    <source>
        <dbReference type="RuleBase" id="RU000589"/>
    </source>
</evidence>
<comment type="catalytic activity">
    <reaction evidence="7 10">
        <text>[(1-&gt;4)-alpha-D-galacturonosyl methyl ester](n) + n H2O = [(1-&gt;4)-alpha-D-galacturonosyl](n) + n methanol + n H(+)</text>
        <dbReference type="Rhea" id="RHEA:22380"/>
        <dbReference type="Rhea" id="RHEA-COMP:14570"/>
        <dbReference type="Rhea" id="RHEA-COMP:14573"/>
        <dbReference type="ChEBI" id="CHEBI:15377"/>
        <dbReference type="ChEBI" id="CHEBI:15378"/>
        <dbReference type="ChEBI" id="CHEBI:17790"/>
        <dbReference type="ChEBI" id="CHEBI:140522"/>
        <dbReference type="ChEBI" id="CHEBI:140523"/>
        <dbReference type="EC" id="3.1.1.11"/>
    </reaction>
</comment>
<dbReference type="UniPathway" id="UPA00545">
    <property type="reaction ID" value="UER00823"/>
</dbReference>
<dbReference type="GO" id="GO:0042545">
    <property type="term" value="P:cell wall modification"/>
    <property type="evidence" value="ECO:0007669"/>
    <property type="project" value="UniProtKB-UniRule"/>
</dbReference>
<dbReference type="InterPro" id="IPR000070">
    <property type="entry name" value="Pectinesterase_cat"/>
</dbReference>
<dbReference type="PROSITE" id="PS00503">
    <property type="entry name" value="PECTINESTERASE_2"/>
    <property type="match status" value="1"/>
</dbReference>
<organism evidence="12 13">
    <name type="scientific">Hordeum vulgare subsp. vulgare</name>
    <name type="common">Domesticated barley</name>
    <dbReference type="NCBI Taxonomy" id="112509"/>
    <lineage>
        <taxon>Eukaryota</taxon>
        <taxon>Viridiplantae</taxon>
        <taxon>Streptophyta</taxon>
        <taxon>Embryophyta</taxon>
        <taxon>Tracheophyta</taxon>
        <taxon>Spermatophyta</taxon>
        <taxon>Magnoliopsida</taxon>
        <taxon>Liliopsida</taxon>
        <taxon>Poales</taxon>
        <taxon>Poaceae</taxon>
        <taxon>BOP clade</taxon>
        <taxon>Pooideae</taxon>
        <taxon>Triticodae</taxon>
        <taxon>Triticeae</taxon>
        <taxon>Hordeinae</taxon>
        <taxon>Hordeum</taxon>
    </lineage>
</organism>
<feature type="active site" evidence="9">
    <location>
        <position position="261"/>
    </location>
</feature>
<sequence>MQGHNRKPLPLGIAVLVLILASISPASSQNQQNTFNIGGGAKKPIPGGGAAVGGGDPFDQFIAKNVQHFAVTEQIYASKAQATGGKQLDAELSAAEASTVRYVVSPDGKGNYKTITEAINAVPEKNKKRIILDIKPGTYKEKLVIPMWKPFITFVGNAKNPPIIMWADTAGTKGKDSKPIGTLASATLAVEADYFSACGIVIKNNAPLAKPGEEGGQAVALRLFGTKAAFYNCTIDGGQDTLYDHKGLHYFKNCIIRGSVDFIFGFGRSLYTDCTIFSVTKEIAILTAQQRTKNIDDKDAIESGFSFVRCSISGMGQIYLGRAWGDSSRVVYSFTDMSKEVVPVGWDKWNVEKPDRRGGVFYGEYKCSGPGAMSNERIGWARVLNDEQARPFTGSHFVYGNSWILPPAKSNF</sequence>
<dbReference type="AlphaFoldDB" id="A0A8I6Y873"/>
<dbReference type="OMA" id="WARMLTD"/>